<accession>A0A3N4LWT3</accession>
<name>A0A3N4LWT3_9PEZI</name>
<organism evidence="2 3">
    <name type="scientific">Terfezia boudieri ATCC MYA-4762</name>
    <dbReference type="NCBI Taxonomy" id="1051890"/>
    <lineage>
        <taxon>Eukaryota</taxon>
        <taxon>Fungi</taxon>
        <taxon>Dikarya</taxon>
        <taxon>Ascomycota</taxon>
        <taxon>Pezizomycotina</taxon>
        <taxon>Pezizomycetes</taxon>
        <taxon>Pezizales</taxon>
        <taxon>Pezizaceae</taxon>
        <taxon>Terfezia</taxon>
    </lineage>
</organism>
<dbReference type="InParanoid" id="A0A3N4LWT3"/>
<dbReference type="Proteomes" id="UP000267821">
    <property type="component" value="Unassembled WGS sequence"/>
</dbReference>
<protein>
    <submittedName>
        <fullName evidence="2">Uncharacterized protein</fullName>
    </submittedName>
</protein>
<dbReference type="AlphaFoldDB" id="A0A3N4LWT3"/>
<keyword evidence="3" id="KW-1185">Reference proteome</keyword>
<dbReference type="OrthoDB" id="5459163at2759"/>
<feature type="compositionally biased region" description="Polar residues" evidence="1">
    <location>
        <begin position="25"/>
        <end position="40"/>
    </location>
</feature>
<gene>
    <name evidence="2" type="ORF">L211DRAFT_839550</name>
</gene>
<sequence length="101" mass="10944">MSIPQTPRAGPSNMSIPQVPRPGPNAQTTSQKPRATSVLKLQNSSRWTAIPALSKADSEGPDVAQDIIHFNALREAGKQATTLNTPVRRHQYTREFKLAGG</sequence>
<reference evidence="2 3" key="1">
    <citation type="journal article" date="2018" name="Nat. Ecol. Evol.">
        <title>Pezizomycetes genomes reveal the molecular basis of ectomycorrhizal truffle lifestyle.</title>
        <authorList>
            <person name="Murat C."/>
            <person name="Payen T."/>
            <person name="Noel B."/>
            <person name="Kuo A."/>
            <person name="Morin E."/>
            <person name="Chen J."/>
            <person name="Kohler A."/>
            <person name="Krizsan K."/>
            <person name="Balestrini R."/>
            <person name="Da Silva C."/>
            <person name="Montanini B."/>
            <person name="Hainaut M."/>
            <person name="Levati E."/>
            <person name="Barry K.W."/>
            <person name="Belfiori B."/>
            <person name="Cichocki N."/>
            <person name="Clum A."/>
            <person name="Dockter R.B."/>
            <person name="Fauchery L."/>
            <person name="Guy J."/>
            <person name="Iotti M."/>
            <person name="Le Tacon F."/>
            <person name="Lindquist E.A."/>
            <person name="Lipzen A."/>
            <person name="Malagnac F."/>
            <person name="Mello A."/>
            <person name="Molinier V."/>
            <person name="Miyauchi S."/>
            <person name="Poulain J."/>
            <person name="Riccioni C."/>
            <person name="Rubini A."/>
            <person name="Sitrit Y."/>
            <person name="Splivallo R."/>
            <person name="Traeger S."/>
            <person name="Wang M."/>
            <person name="Zifcakova L."/>
            <person name="Wipf D."/>
            <person name="Zambonelli A."/>
            <person name="Paolocci F."/>
            <person name="Nowrousian M."/>
            <person name="Ottonello S."/>
            <person name="Baldrian P."/>
            <person name="Spatafora J.W."/>
            <person name="Henrissat B."/>
            <person name="Nagy L.G."/>
            <person name="Aury J.M."/>
            <person name="Wincker P."/>
            <person name="Grigoriev I.V."/>
            <person name="Bonfante P."/>
            <person name="Martin F.M."/>
        </authorList>
    </citation>
    <scope>NUCLEOTIDE SEQUENCE [LARGE SCALE GENOMIC DNA]</scope>
    <source>
        <strain evidence="2 3">ATCC MYA-4762</strain>
    </source>
</reference>
<proteinExistence type="predicted"/>
<evidence type="ECO:0000313" key="2">
    <source>
        <dbReference type="EMBL" id="RPB22505.1"/>
    </source>
</evidence>
<feature type="region of interest" description="Disordered" evidence="1">
    <location>
        <begin position="1"/>
        <end position="40"/>
    </location>
</feature>
<evidence type="ECO:0000313" key="3">
    <source>
        <dbReference type="Proteomes" id="UP000267821"/>
    </source>
</evidence>
<dbReference type="EMBL" id="ML121551">
    <property type="protein sequence ID" value="RPB22505.1"/>
    <property type="molecule type" value="Genomic_DNA"/>
</dbReference>
<evidence type="ECO:0000256" key="1">
    <source>
        <dbReference type="SAM" id="MobiDB-lite"/>
    </source>
</evidence>